<evidence type="ECO:0000313" key="1">
    <source>
        <dbReference type="EMBL" id="RDE07595.1"/>
    </source>
</evidence>
<sequence>MVANPGKTYRGRRGRTWHFNTPFTLPSDVSLFLEGGRFRKMTNTPNNATAIALSDGFRGDLLALDIPEGVTIYRGIKVASDTEGGFEVIAQEQQNNRGSDLHQAIHVDGDRVKLHEMRAHRFDQAASLGTDAVRRYELRLESVDIRHYMRGLHLRSISEFWIKHYDIRSRSPNGTPDPGQNGILMGACTDGWLSSGGIFDAPEHGFRMGGPTGCERIFVSDLLCQRSGQCGFKIWTGSVGVTTKDISLGNIRCIDSGDDGDGLAFNDFGFMLQGIDRLQASGLTAMNRDLSVSALDSFYLSGLTNGHLDGVSSINPQRHGMHISQWNGDGIQPQSFNTNIITGYQSEMANTTGNHVHLFFRDGYDVRDLMMPNMSFVGGNNGVRFDASTGEFPQPSYFSAIGRSLAGSLYSGQSGLSNVKTVNLMS</sequence>
<evidence type="ECO:0000313" key="2">
    <source>
        <dbReference type="Proteomes" id="UP000253759"/>
    </source>
</evidence>
<dbReference type="Gene3D" id="2.160.20.10">
    <property type="entry name" value="Single-stranded right-handed beta-helix, Pectin lyase-like"/>
    <property type="match status" value="1"/>
</dbReference>
<dbReference type="InterPro" id="IPR012334">
    <property type="entry name" value="Pectin_lyas_fold"/>
</dbReference>
<protein>
    <recommendedName>
        <fullName evidence="3">Right-handed parallel beta-helix repeat-containing protein</fullName>
    </recommendedName>
</protein>
<accession>A0A369W135</accession>
<evidence type="ECO:0008006" key="3">
    <source>
        <dbReference type="Google" id="ProtNLM"/>
    </source>
</evidence>
<comment type="caution">
    <text evidence="1">The sequence shown here is derived from an EMBL/GenBank/DDBJ whole genome shotgun (WGS) entry which is preliminary data.</text>
</comment>
<dbReference type="InterPro" id="IPR011050">
    <property type="entry name" value="Pectin_lyase_fold/virulence"/>
</dbReference>
<dbReference type="OrthoDB" id="9854543at2"/>
<dbReference type="AlphaFoldDB" id="A0A369W135"/>
<name>A0A369W135_9HYPH</name>
<proteinExistence type="predicted"/>
<dbReference type="EMBL" id="QQNH01000053">
    <property type="protein sequence ID" value="RDE07595.1"/>
    <property type="molecule type" value="Genomic_DNA"/>
</dbReference>
<gene>
    <name evidence="1" type="ORF">DVH29_15895</name>
</gene>
<dbReference type="RefSeq" id="WP_114647164.1">
    <property type="nucleotide sequence ID" value="NZ_QQNH01000053.1"/>
</dbReference>
<organism evidence="1 2">
    <name type="scientific">Pelagibacterium lacus</name>
    <dbReference type="NCBI Taxonomy" id="2282655"/>
    <lineage>
        <taxon>Bacteria</taxon>
        <taxon>Pseudomonadati</taxon>
        <taxon>Pseudomonadota</taxon>
        <taxon>Alphaproteobacteria</taxon>
        <taxon>Hyphomicrobiales</taxon>
        <taxon>Devosiaceae</taxon>
        <taxon>Pelagibacterium</taxon>
    </lineage>
</organism>
<keyword evidence="2" id="KW-1185">Reference proteome</keyword>
<reference evidence="2" key="1">
    <citation type="submission" date="2018-07" db="EMBL/GenBank/DDBJ databases">
        <authorList>
            <person name="Liu B.-T."/>
            <person name="Du Z."/>
        </authorList>
    </citation>
    <scope>NUCLEOTIDE SEQUENCE [LARGE SCALE GENOMIC DNA]</scope>
    <source>
        <strain evidence="2">XYN52</strain>
    </source>
</reference>
<dbReference type="SUPFAM" id="SSF51126">
    <property type="entry name" value="Pectin lyase-like"/>
    <property type="match status" value="1"/>
</dbReference>
<dbReference type="Proteomes" id="UP000253759">
    <property type="component" value="Unassembled WGS sequence"/>
</dbReference>